<keyword evidence="1" id="KW-0833">Ubl conjugation pathway</keyword>
<dbReference type="InterPro" id="IPR050113">
    <property type="entry name" value="Ub_conjugating_enzyme"/>
</dbReference>
<proteinExistence type="predicted"/>
<dbReference type="Pfam" id="PF00179">
    <property type="entry name" value="UQ_con"/>
    <property type="match status" value="1"/>
</dbReference>
<reference evidence="3" key="1">
    <citation type="journal article" date="2020" name="New Phytol.">
        <title>Comparative genomics reveals dynamic genome evolution in host specialist ectomycorrhizal fungi.</title>
        <authorList>
            <person name="Lofgren L.A."/>
            <person name="Nguyen N.H."/>
            <person name="Vilgalys R."/>
            <person name="Ruytinx J."/>
            <person name="Liao H.L."/>
            <person name="Branco S."/>
            <person name="Kuo A."/>
            <person name="LaButti K."/>
            <person name="Lipzen A."/>
            <person name="Andreopoulos W."/>
            <person name="Pangilinan J."/>
            <person name="Riley R."/>
            <person name="Hundley H."/>
            <person name="Na H."/>
            <person name="Barry K."/>
            <person name="Grigoriev I.V."/>
            <person name="Stajich J.E."/>
            <person name="Kennedy P.G."/>
        </authorList>
    </citation>
    <scope>NUCLEOTIDE SEQUENCE</scope>
    <source>
        <strain evidence="3">FC423</strain>
    </source>
</reference>
<dbReference type="GeneID" id="64706083"/>
<name>A0A9P7FHB7_9AGAM</name>
<evidence type="ECO:0000256" key="1">
    <source>
        <dbReference type="ARBA" id="ARBA00022786"/>
    </source>
</evidence>
<protein>
    <submittedName>
        <fullName evidence="3">UBC-like protein</fullName>
    </submittedName>
</protein>
<dbReference type="EMBL" id="JABBWM010000003">
    <property type="protein sequence ID" value="KAG2118772.1"/>
    <property type="molecule type" value="Genomic_DNA"/>
</dbReference>
<dbReference type="Proteomes" id="UP000823399">
    <property type="component" value="Unassembled WGS sequence"/>
</dbReference>
<feature type="domain" description="UBC core" evidence="2">
    <location>
        <begin position="44"/>
        <end position="210"/>
    </location>
</feature>
<accession>A0A9P7FHB7</accession>
<organism evidence="3 4">
    <name type="scientific">Suillus discolor</name>
    <dbReference type="NCBI Taxonomy" id="1912936"/>
    <lineage>
        <taxon>Eukaryota</taxon>
        <taxon>Fungi</taxon>
        <taxon>Dikarya</taxon>
        <taxon>Basidiomycota</taxon>
        <taxon>Agaricomycotina</taxon>
        <taxon>Agaricomycetes</taxon>
        <taxon>Agaricomycetidae</taxon>
        <taxon>Boletales</taxon>
        <taxon>Suillineae</taxon>
        <taxon>Suillaceae</taxon>
        <taxon>Suillus</taxon>
    </lineage>
</organism>
<evidence type="ECO:0000313" key="3">
    <source>
        <dbReference type="EMBL" id="KAG2118772.1"/>
    </source>
</evidence>
<dbReference type="SMART" id="SM00212">
    <property type="entry name" value="UBCc"/>
    <property type="match status" value="1"/>
</dbReference>
<dbReference type="OrthoDB" id="5596422at2759"/>
<keyword evidence="4" id="KW-1185">Reference proteome</keyword>
<gene>
    <name evidence="3" type="ORF">F5147DRAFT_832616</name>
</gene>
<dbReference type="PANTHER" id="PTHR24067">
    <property type="entry name" value="UBIQUITIN-CONJUGATING ENZYME E2"/>
    <property type="match status" value="1"/>
</dbReference>
<dbReference type="SUPFAM" id="SSF54495">
    <property type="entry name" value="UBC-like"/>
    <property type="match status" value="1"/>
</dbReference>
<dbReference type="RefSeq" id="XP_041298881.1">
    <property type="nucleotide sequence ID" value="XM_041443824.1"/>
</dbReference>
<evidence type="ECO:0000313" key="4">
    <source>
        <dbReference type="Proteomes" id="UP000823399"/>
    </source>
</evidence>
<dbReference type="InterPro" id="IPR016135">
    <property type="entry name" value="UBQ-conjugating_enzyme/RWD"/>
</dbReference>
<dbReference type="PROSITE" id="PS50127">
    <property type="entry name" value="UBC_2"/>
    <property type="match status" value="1"/>
</dbReference>
<dbReference type="Gene3D" id="3.10.110.10">
    <property type="entry name" value="Ubiquitin Conjugating Enzyme"/>
    <property type="match status" value="1"/>
</dbReference>
<comment type="caution">
    <text evidence="3">The sequence shown here is derived from an EMBL/GenBank/DDBJ whole genome shotgun (WGS) entry which is preliminary data.</text>
</comment>
<sequence length="251" mass="28169">MNMPSASLVSSPTIDLGLAKGRSISTKIAQTADLVHPEGSISPATRATLNFQYASLRNINHCPTGMYITPSVESTLVWDAVLFVHKGYYQDSVLKFTVTFPNDYPERPPTVRFLTDIFHPLVDPRTGGYSLAPRFRPWRPKEHQIHHILHFMKSTFKEPTLDKLHEEDVLNKEAFNLATLENSIHVADSYRDNRTSFATLAKQSAELSQSPSALYDTSGSKKNHSLRFTPLKPNEVDQVLGVLSVHTEHSK</sequence>
<dbReference type="AlphaFoldDB" id="A0A9P7FHB7"/>
<dbReference type="InterPro" id="IPR000608">
    <property type="entry name" value="UBC"/>
</dbReference>
<evidence type="ECO:0000259" key="2">
    <source>
        <dbReference type="PROSITE" id="PS50127"/>
    </source>
</evidence>
<dbReference type="CDD" id="cd23814">
    <property type="entry name" value="UEV_AKTIP"/>
    <property type="match status" value="1"/>
</dbReference>